<dbReference type="PROSITE" id="PS51257">
    <property type="entry name" value="PROKAR_LIPOPROTEIN"/>
    <property type="match status" value="1"/>
</dbReference>
<gene>
    <name evidence="2" type="ORF">KU306_13055</name>
</gene>
<name>A0ABY5RFP7_HALLR</name>
<sequence>MERRRLLGLLAVGLSSGCLGSLPDATGPRTPPPAPAGEQRYTPETPPVRIATFDAEETDDGRLRVVGEVVNDSETERVVTVEARVEAGETESTRTVGVTVPSGETVPFTVEFDITFDAFVKGGNLDVTLA</sequence>
<dbReference type="EMBL" id="CP078063">
    <property type="protein sequence ID" value="UVE49833.1"/>
    <property type="molecule type" value="Genomic_DNA"/>
</dbReference>
<dbReference type="RefSeq" id="WP_258302203.1">
    <property type="nucleotide sequence ID" value="NZ_CP078063.1"/>
</dbReference>
<evidence type="ECO:0000256" key="1">
    <source>
        <dbReference type="SAM" id="MobiDB-lite"/>
    </source>
</evidence>
<feature type="region of interest" description="Disordered" evidence="1">
    <location>
        <begin position="18"/>
        <end position="46"/>
    </location>
</feature>
<proteinExistence type="predicted"/>
<evidence type="ECO:0000313" key="3">
    <source>
        <dbReference type="Proteomes" id="UP001058330"/>
    </source>
</evidence>
<dbReference type="Proteomes" id="UP001058330">
    <property type="component" value="Chromosome"/>
</dbReference>
<reference evidence="2" key="1">
    <citation type="submission" date="2021-07" db="EMBL/GenBank/DDBJ databases">
        <title>Studies on halocins as antimicrobial molecules from haloarchaea.</title>
        <authorList>
            <person name="Kumar S."/>
            <person name="Khare S.K."/>
        </authorList>
    </citation>
    <scope>NUCLEOTIDE SEQUENCE</scope>
    <source>
        <strain evidence="2">NCIM 5678</strain>
    </source>
</reference>
<feature type="compositionally biased region" description="Low complexity" evidence="1">
    <location>
        <begin position="18"/>
        <end position="28"/>
    </location>
</feature>
<organism evidence="2 3">
    <name type="scientific">Haloferax larsenii</name>
    <dbReference type="NCBI Taxonomy" id="302484"/>
    <lineage>
        <taxon>Archaea</taxon>
        <taxon>Methanobacteriati</taxon>
        <taxon>Methanobacteriota</taxon>
        <taxon>Stenosarchaea group</taxon>
        <taxon>Halobacteria</taxon>
        <taxon>Halobacteriales</taxon>
        <taxon>Haloferacaceae</taxon>
        <taxon>Haloferax</taxon>
    </lineage>
</organism>
<accession>A0ABY5RFP7</accession>
<protein>
    <submittedName>
        <fullName evidence="2">Transcriptional initiation protein Tat</fullName>
    </submittedName>
</protein>
<keyword evidence="3" id="KW-1185">Reference proteome</keyword>
<evidence type="ECO:0000313" key="2">
    <source>
        <dbReference type="EMBL" id="UVE49833.1"/>
    </source>
</evidence>
<dbReference type="GeneID" id="74529851"/>